<feature type="region of interest" description="Disordered" evidence="1">
    <location>
        <begin position="75"/>
        <end position="158"/>
    </location>
</feature>
<dbReference type="InterPro" id="IPR043717">
    <property type="entry name" value="DUF5658"/>
</dbReference>
<keyword evidence="5" id="KW-1185">Reference proteome</keyword>
<evidence type="ECO:0000313" key="5">
    <source>
        <dbReference type="Proteomes" id="UP000319908"/>
    </source>
</evidence>
<evidence type="ECO:0000259" key="3">
    <source>
        <dbReference type="Pfam" id="PF18902"/>
    </source>
</evidence>
<feature type="compositionally biased region" description="Basic and acidic residues" evidence="1">
    <location>
        <begin position="102"/>
        <end position="119"/>
    </location>
</feature>
<organism evidence="4 5">
    <name type="scientific">Allorhodopirellula heiligendammensis</name>
    <dbReference type="NCBI Taxonomy" id="2714739"/>
    <lineage>
        <taxon>Bacteria</taxon>
        <taxon>Pseudomonadati</taxon>
        <taxon>Planctomycetota</taxon>
        <taxon>Planctomycetia</taxon>
        <taxon>Pirellulales</taxon>
        <taxon>Pirellulaceae</taxon>
        <taxon>Allorhodopirellula</taxon>
    </lineage>
</organism>
<name>A0A5C6C6Y8_9BACT</name>
<comment type="caution">
    <text evidence="4">The sequence shown here is derived from an EMBL/GenBank/DDBJ whole genome shotgun (WGS) entry which is preliminary data.</text>
</comment>
<evidence type="ECO:0000256" key="2">
    <source>
        <dbReference type="SAM" id="Phobius"/>
    </source>
</evidence>
<reference evidence="4 5" key="1">
    <citation type="journal article" date="2020" name="Antonie Van Leeuwenhoek">
        <title>Rhodopirellula heiligendammensis sp. nov., Rhodopirellula pilleata sp. nov., and Rhodopirellula solitaria sp. nov. isolated from natural or artificial marine surfaces in Northern Germany and California, USA, and emended description of the genus Rhodopirellula.</title>
        <authorList>
            <person name="Kallscheuer N."/>
            <person name="Wiegand S."/>
            <person name="Jogler M."/>
            <person name="Boedeker C."/>
            <person name="Peeters S.H."/>
            <person name="Rast P."/>
            <person name="Heuer A."/>
            <person name="Jetten M.S.M."/>
            <person name="Rohde M."/>
            <person name="Jogler C."/>
        </authorList>
    </citation>
    <scope>NUCLEOTIDE SEQUENCE [LARGE SCALE GENOMIC DNA]</scope>
    <source>
        <strain evidence="4 5">Poly21</strain>
    </source>
</reference>
<accession>A0A5C6C6Y8</accession>
<keyword evidence="2" id="KW-0472">Membrane</keyword>
<feature type="compositionally biased region" description="Basic and acidic residues" evidence="1">
    <location>
        <begin position="84"/>
        <end position="93"/>
    </location>
</feature>
<feature type="compositionally biased region" description="Basic and acidic residues" evidence="1">
    <location>
        <begin position="136"/>
        <end position="156"/>
    </location>
</feature>
<gene>
    <name evidence="4" type="ORF">Poly21_14330</name>
</gene>
<keyword evidence="2" id="KW-0812">Transmembrane</keyword>
<dbReference type="AlphaFoldDB" id="A0A5C6C6Y8"/>
<dbReference type="Proteomes" id="UP000319908">
    <property type="component" value="Unassembled WGS sequence"/>
</dbReference>
<evidence type="ECO:0000313" key="4">
    <source>
        <dbReference type="EMBL" id="TWU19261.1"/>
    </source>
</evidence>
<feature type="transmembrane region" description="Helical" evidence="2">
    <location>
        <begin position="320"/>
        <end position="342"/>
    </location>
</feature>
<dbReference type="Pfam" id="PF18902">
    <property type="entry name" value="DUF5658"/>
    <property type="match status" value="1"/>
</dbReference>
<feature type="domain" description="DUF5658" evidence="3">
    <location>
        <begin position="327"/>
        <end position="393"/>
    </location>
</feature>
<keyword evidence="2" id="KW-1133">Transmembrane helix</keyword>
<evidence type="ECO:0000256" key="1">
    <source>
        <dbReference type="SAM" id="MobiDB-lite"/>
    </source>
</evidence>
<sequence>MAFIANTALAQWGSFQSQNDGAHSISADRGFLFIDNEYVPPPYEVKLGEDELIINGSGFPVDAFDLSTYRVSTKWRHSGMGGGRRGDWHHERSPMPSMGRGEWMDRGEWTGRGNWEGRGDGASSPEPPKRGGPNARKSDHSQDLKGERKATVKSDDTEAESAASQFALRQFYNNFEMLNQQAIIVLRSGAKPLIVNAPEMGYGLLKQLLAIPMDAQELAEAQYAIAEGADQETWQQLVNSFQATPVFIEHATCLVDEIDEAQRLVDAQVASVQFSERVSYPLTMFALILVVAGLGHLMASAHEVFSTALNRHETDELSKNIILLLVIMALMSAIDLIWTVMAHHSGAMRELNPIGSMLIDDTTKLIAFKFIVTGISIGLLFWQRRLPLSRKATWWCCLTMTLLTVRWLSFHSMLV</sequence>
<protein>
    <recommendedName>
        <fullName evidence="3">DUF5658 domain-containing protein</fullName>
    </recommendedName>
</protein>
<feature type="transmembrane region" description="Helical" evidence="2">
    <location>
        <begin position="362"/>
        <end position="382"/>
    </location>
</feature>
<dbReference type="EMBL" id="SJPU01000001">
    <property type="protein sequence ID" value="TWU19261.1"/>
    <property type="molecule type" value="Genomic_DNA"/>
</dbReference>
<proteinExistence type="predicted"/>
<feature type="transmembrane region" description="Helical" evidence="2">
    <location>
        <begin position="278"/>
        <end position="299"/>
    </location>
</feature>